<dbReference type="InterPro" id="IPR013424">
    <property type="entry name" value="Ice-binding_C"/>
</dbReference>
<dbReference type="RefSeq" id="WP_220160976.1">
    <property type="nucleotide sequence ID" value="NZ_CP080507.1"/>
</dbReference>
<dbReference type="Pfam" id="PF12951">
    <property type="entry name" value="PATR"/>
    <property type="match status" value="4"/>
</dbReference>
<evidence type="ECO:0000313" key="5">
    <source>
        <dbReference type="Proteomes" id="UP000825051"/>
    </source>
</evidence>
<dbReference type="KEGG" id="ole:K0B96_11135"/>
<proteinExistence type="predicted"/>
<gene>
    <name evidence="4" type="ORF">K0B96_11135</name>
</gene>
<evidence type="ECO:0000259" key="3">
    <source>
        <dbReference type="Pfam" id="PF07589"/>
    </source>
</evidence>
<dbReference type="Gene3D" id="2.160.20.20">
    <property type="match status" value="1"/>
</dbReference>
<organism evidence="4 5">
    <name type="scientific">Horticoccus luteus</name>
    <dbReference type="NCBI Taxonomy" id="2862869"/>
    <lineage>
        <taxon>Bacteria</taxon>
        <taxon>Pseudomonadati</taxon>
        <taxon>Verrucomicrobiota</taxon>
        <taxon>Opitutia</taxon>
        <taxon>Opitutales</taxon>
        <taxon>Opitutaceae</taxon>
        <taxon>Horticoccus</taxon>
    </lineage>
</organism>
<feature type="domain" description="Ice-binding protein C-terminal" evidence="3">
    <location>
        <begin position="686"/>
        <end position="711"/>
    </location>
</feature>
<dbReference type="NCBIfam" id="TIGR02601">
    <property type="entry name" value="autotrns_rpt"/>
    <property type="match status" value="4"/>
</dbReference>
<feature type="chain" id="PRO_5034252225" evidence="2">
    <location>
        <begin position="26"/>
        <end position="715"/>
    </location>
</feature>
<dbReference type="EMBL" id="CP080507">
    <property type="protein sequence ID" value="QYM77872.1"/>
    <property type="molecule type" value="Genomic_DNA"/>
</dbReference>
<dbReference type="SUPFAM" id="SSF51126">
    <property type="entry name" value="Pectin lyase-like"/>
    <property type="match status" value="1"/>
</dbReference>
<name>A0A8F9XFA1_9BACT</name>
<evidence type="ECO:0000256" key="1">
    <source>
        <dbReference type="ARBA" id="ARBA00022729"/>
    </source>
</evidence>
<protein>
    <submittedName>
        <fullName evidence="4">Autotransporter-associated beta strand repeat-containing protein</fullName>
    </submittedName>
</protein>
<dbReference type="AlphaFoldDB" id="A0A8F9XFA1"/>
<sequence>MPLISIPRTYSFFLAAACAWSIASAQTTLTWDGGTAGTGRTWSSGSNWDSNNAPNGDDLVIGSGTLGGSATQIGGGNYMALSSNASAYTSTIRSVTFDNSNNQFPGGTLDLRNSSATPAQSATIAFTSTGVDAIKVVSGDVIMQSRTSSAQLTLNLNYSGLSNVDIASGSTLTISSHPVSGTATNNAVITGTGGINKTGAGTLILTGPTGNDFAGGLKISAGTVNFDNASLLTAPATKTADVVTINGGRLQYSSASGTILSANAGVTFGSGNATVDVSGAGTFEIQGTVAGSGQLIKTGAGTLYFHNSNTEANTFAGGTVIEEGIIYLGRSGSLGTGTIQLGVAGGGDASLIANLSGWTQSNAIDVAAGSSGTLTIGSRTSASNTFSGPVTFHGDVTIDNSNSLGNAMIFTNTVSGAGAVTKTGTGEWRLTGSNSSTGPVTISGGSVSGALGSGSLTIATGSIYDLYGSDRSTGALAGSGTIVLGANTLTTTSDSSSTFSGALSGTGNLIKAGAGNLTLSGTNTFSGATTVSAGTLSAHGTLGGSSLTVSSGATLAGAGTISAPTTLAAGATLASTSLTFDSSLDLSAVAGTSAHSLLFTLTAPGTSDTASINGVLSIGSHALTLDDFSLNTSALSGPGIYTLFQSTHAISGLLGDAGNLTASFDGYTGTLGFNGDSTALQLTVSAIPEPSTYALLLAAATGLAVFARRRRGSHR</sequence>
<feature type="signal peptide" evidence="2">
    <location>
        <begin position="1"/>
        <end position="25"/>
    </location>
</feature>
<keyword evidence="5" id="KW-1185">Reference proteome</keyword>
<dbReference type="InterPro" id="IPR013425">
    <property type="entry name" value="Autotrns_rpt"/>
</dbReference>
<dbReference type="NCBIfam" id="TIGR02595">
    <property type="entry name" value="PEP_CTERM"/>
    <property type="match status" value="1"/>
</dbReference>
<evidence type="ECO:0000256" key="2">
    <source>
        <dbReference type="SAM" id="SignalP"/>
    </source>
</evidence>
<dbReference type="InterPro" id="IPR011050">
    <property type="entry name" value="Pectin_lyase_fold/virulence"/>
</dbReference>
<dbReference type="Proteomes" id="UP000825051">
    <property type="component" value="Chromosome"/>
</dbReference>
<accession>A0A8F9XFA1</accession>
<reference evidence="4" key="1">
    <citation type="submission" date="2021-08" db="EMBL/GenBank/DDBJ databases">
        <title>Genome of a novel bacterium of the phylum Verrucomicrobia, Oleiharenicola sp. KSB-15.</title>
        <authorList>
            <person name="Chung J.-H."/>
            <person name="Ahn J.-H."/>
            <person name="Yoon Y."/>
            <person name="Kim D.-Y."/>
            <person name="An S.-H."/>
            <person name="Park I."/>
            <person name="Yeon J."/>
        </authorList>
    </citation>
    <scope>NUCLEOTIDE SEQUENCE</scope>
    <source>
        <strain evidence="4">KSB-15</strain>
    </source>
</reference>
<dbReference type="InterPro" id="IPR012332">
    <property type="entry name" value="Autotransporter_pectin_lyase_C"/>
</dbReference>
<dbReference type="Pfam" id="PF07589">
    <property type="entry name" value="PEP-CTERM"/>
    <property type="match status" value="1"/>
</dbReference>
<evidence type="ECO:0000313" key="4">
    <source>
        <dbReference type="EMBL" id="QYM77872.1"/>
    </source>
</evidence>
<keyword evidence="1 2" id="KW-0732">Signal</keyword>